<dbReference type="EMBL" id="CP042387">
    <property type="protein sequence ID" value="QEA44156.1"/>
    <property type="molecule type" value="Genomic_DNA"/>
</dbReference>
<dbReference type="RefSeq" id="WP_147001067.1">
    <property type="nucleotide sequence ID" value="NZ_CP042387.1"/>
</dbReference>
<dbReference type="AlphaFoldDB" id="A0AAP9ECL6"/>
<dbReference type="InterPro" id="IPR008767">
    <property type="entry name" value="Phage_SPP1_head-tail_adaptor"/>
</dbReference>
<dbReference type="Pfam" id="PF05521">
    <property type="entry name" value="Phage_HCP"/>
    <property type="match status" value="1"/>
</dbReference>
<sequence>MAINPLEFNERAAFGSYQVVTNEINGNQTNTFVTAFNRWFGYRTQSLTQQYTLMGNKLVDTKLIAIRHDDAVTKQMIVQIGNDEYNIITISSDNRAARETFDLLTLQKVAKP</sequence>
<dbReference type="InterPro" id="IPR038666">
    <property type="entry name" value="SSP1_head-tail_sf"/>
</dbReference>
<dbReference type="NCBIfam" id="TIGR01563">
    <property type="entry name" value="gp16_SPP1"/>
    <property type="match status" value="1"/>
</dbReference>
<dbReference type="Gene3D" id="2.40.10.270">
    <property type="entry name" value="Bacteriophage SPP1 head-tail adaptor protein"/>
    <property type="match status" value="1"/>
</dbReference>
<protein>
    <submittedName>
        <fullName evidence="1">Head-tail adaptor protein</fullName>
    </submittedName>
</protein>
<keyword evidence="2" id="KW-1185">Reference proteome</keyword>
<dbReference type="Proteomes" id="UP000321298">
    <property type="component" value="Chromosome"/>
</dbReference>
<reference evidence="1 2" key="1">
    <citation type="submission" date="2019-06" db="EMBL/GenBank/DDBJ databases">
        <title>Genome analyses of bacteria isolated from kimchi.</title>
        <authorList>
            <person name="Lee S."/>
            <person name="Ahn S."/>
            <person name="Roh S."/>
        </authorList>
    </citation>
    <scope>NUCLEOTIDE SEQUENCE [LARGE SCALE GENOMIC DNA]</scope>
    <source>
        <strain evidence="1 2">CBA3625</strain>
    </source>
</reference>
<organism evidence="1 2">
    <name type="scientific">Leuconostoc lactis</name>
    <dbReference type="NCBI Taxonomy" id="1246"/>
    <lineage>
        <taxon>Bacteria</taxon>
        <taxon>Bacillati</taxon>
        <taxon>Bacillota</taxon>
        <taxon>Bacilli</taxon>
        <taxon>Lactobacillales</taxon>
        <taxon>Lactobacillaceae</taxon>
        <taxon>Leuconostoc</taxon>
    </lineage>
</organism>
<evidence type="ECO:0000313" key="1">
    <source>
        <dbReference type="EMBL" id="QEA44156.1"/>
    </source>
</evidence>
<name>A0AAP9ECL6_LEULA</name>
<accession>A0AAP9ECL6</accession>
<proteinExistence type="predicted"/>
<dbReference type="GeneID" id="66531650"/>
<evidence type="ECO:0000313" key="2">
    <source>
        <dbReference type="Proteomes" id="UP000321298"/>
    </source>
</evidence>
<gene>
    <name evidence="1" type="ORF">FGL83_05535</name>
</gene>